<gene>
    <name evidence="1" type="ORF">O181_099885</name>
</gene>
<comment type="caution">
    <text evidence="1">The sequence shown here is derived from an EMBL/GenBank/DDBJ whole genome shotgun (WGS) entry which is preliminary data.</text>
</comment>
<proteinExistence type="predicted"/>
<dbReference type="Proteomes" id="UP000765509">
    <property type="component" value="Unassembled WGS sequence"/>
</dbReference>
<name>A0A9Q3JEH1_9BASI</name>
<dbReference type="AlphaFoldDB" id="A0A9Q3JEH1"/>
<reference evidence="1" key="1">
    <citation type="submission" date="2021-03" db="EMBL/GenBank/DDBJ databases">
        <title>Draft genome sequence of rust myrtle Austropuccinia psidii MF-1, a brazilian biotype.</title>
        <authorList>
            <person name="Quecine M.C."/>
            <person name="Pachon D.M.R."/>
            <person name="Bonatelli M.L."/>
            <person name="Correr F.H."/>
            <person name="Franceschini L.M."/>
            <person name="Leite T.F."/>
            <person name="Margarido G.R.A."/>
            <person name="Almeida C.A."/>
            <person name="Ferrarezi J.A."/>
            <person name="Labate C.A."/>
        </authorList>
    </citation>
    <scope>NUCLEOTIDE SEQUENCE</scope>
    <source>
        <strain evidence="1">MF-1</strain>
    </source>
</reference>
<evidence type="ECO:0000313" key="1">
    <source>
        <dbReference type="EMBL" id="MBW0560170.1"/>
    </source>
</evidence>
<sequence>MRPKGGNPLGPPEPNLAPNLIKPKMAINHHRTLFGPESLGTIVSAHGLWNHQRPPDPLSSILPLTLRGILLLLHAPRTQGCRSGAYMVSYTITHHFCSAIQW</sequence>
<keyword evidence="2" id="KW-1185">Reference proteome</keyword>
<organism evidence="1 2">
    <name type="scientific">Austropuccinia psidii MF-1</name>
    <dbReference type="NCBI Taxonomy" id="1389203"/>
    <lineage>
        <taxon>Eukaryota</taxon>
        <taxon>Fungi</taxon>
        <taxon>Dikarya</taxon>
        <taxon>Basidiomycota</taxon>
        <taxon>Pucciniomycotina</taxon>
        <taxon>Pucciniomycetes</taxon>
        <taxon>Pucciniales</taxon>
        <taxon>Sphaerophragmiaceae</taxon>
        <taxon>Austropuccinia</taxon>
    </lineage>
</organism>
<accession>A0A9Q3JEH1</accession>
<dbReference type="EMBL" id="AVOT02069199">
    <property type="protein sequence ID" value="MBW0560170.1"/>
    <property type="molecule type" value="Genomic_DNA"/>
</dbReference>
<protein>
    <submittedName>
        <fullName evidence="1">Uncharacterized protein</fullName>
    </submittedName>
</protein>
<evidence type="ECO:0000313" key="2">
    <source>
        <dbReference type="Proteomes" id="UP000765509"/>
    </source>
</evidence>